<evidence type="ECO:0000256" key="2">
    <source>
        <dbReference type="ARBA" id="ARBA00011123"/>
    </source>
</evidence>
<dbReference type="InterPro" id="IPR036113">
    <property type="entry name" value="Asp/Glu-ADT_sf_sub_c"/>
</dbReference>
<name>A0A379DDG4_9FIRM</name>
<evidence type="ECO:0000313" key="6">
    <source>
        <dbReference type="EMBL" id="SUB76028.1"/>
    </source>
</evidence>
<dbReference type="NCBIfam" id="TIGR00135">
    <property type="entry name" value="gatC"/>
    <property type="match status" value="1"/>
</dbReference>
<proteinExistence type="inferred from homology"/>
<evidence type="ECO:0000256" key="4">
    <source>
        <dbReference type="ARBA" id="ARBA00047380"/>
    </source>
</evidence>
<comment type="catalytic activity">
    <reaction evidence="4">
        <text>L-aspartyl-tRNA(Asn) + L-glutamine + ATP + H2O = L-asparaginyl-tRNA(Asn) + L-glutamate + ADP + phosphate + 2 H(+)</text>
        <dbReference type="Rhea" id="RHEA:14513"/>
        <dbReference type="Rhea" id="RHEA-COMP:9674"/>
        <dbReference type="Rhea" id="RHEA-COMP:9677"/>
        <dbReference type="ChEBI" id="CHEBI:15377"/>
        <dbReference type="ChEBI" id="CHEBI:15378"/>
        <dbReference type="ChEBI" id="CHEBI:29985"/>
        <dbReference type="ChEBI" id="CHEBI:30616"/>
        <dbReference type="ChEBI" id="CHEBI:43474"/>
        <dbReference type="ChEBI" id="CHEBI:58359"/>
        <dbReference type="ChEBI" id="CHEBI:78515"/>
        <dbReference type="ChEBI" id="CHEBI:78516"/>
        <dbReference type="ChEBI" id="CHEBI:456216"/>
    </reaction>
</comment>
<dbReference type="Pfam" id="PF02686">
    <property type="entry name" value="GatC"/>
    <property type="match status" value="1"/>
</dbReference>
<dbReference type="RefSeq" id="WP_004821898.1">
    <property type="nucleotide sequence ID" value="NZ_UGTH01000001.1"/>
</dbReference>
<dbReference type="EMBL" id="UGTH01000001">
    <property type="protein sequence ID" value="SUB76028.1"/>
    <property type="molecule type" value="Genomic_DNA"/>
</dbReference>
<dbReference type="EC" id="6.3.5.-" evidence="6"/>
<dbReference type="Gene3D" id="1.10.20.60">
    <property type="entry name" value="Glu-tRNAGln amidotransferase C subunit, N-terminal domain"/>
    <property type="match status" value="1"/>
</dbReference>
<dbReference type="GO" id="GO:0050566">
    <property type="term" value="F:asparaginyl-tRNA synthase (glutamine-hydrolyzing) activity"/>
    <property type="evidence" value="ECO:0007669"/>
    <property type="project" value="RHEA"/>
</dbReference>
<sequence length="93" mass="10918">MNLEEIKHIADIAMIEFSEEELKGFQDNFNETFALVDEIKNLNLDDLEMTFHVNDTTNNLRPDEIKNSLKVEEATKNTAEEKYGYFKIIKFVE</sequence>
<keyword evidence="6" id="KW-0436">Ligase</keyword>
<evidence type="ECO:0000256" key="3">
    <source>
        <dbReference type="ARBA" id="ARBA00024799"/>
    </source>
</evidence>
<gene>
    <name evidence="6" type="primary">gatC</name>
    <name evidence="6" type="ORF">NCTC11088_01839</name>
</gene>
<dbReference type="GO" id="GO:0050567">
    <property type="term" value="F:glutaminyl-tRNA synthase (glutamine-hydrolyzing) activity"/>
    <property type="evidence" value="ECO:0007669"/>
    <property type="project" value="RHEA"/>
</dbReference>
<evidence type="ECO:0000256" key="1">
    <source>
        <dbReference type="ARBA" id="ARBA00010757"/>
    </source>
</evidence>
<dbReference type="GO" id="GO:0016740">
    <property type="term" value="F:transferase activity"/>
    <property type="evidence" value="ECO:0007669"/>
    <property type="project" value="UniProtKB-KW"/>
</dbReference>
<comment type="similarity">
    <text evidence="1">Belongs to the GatC family.</text>
</comment>
<dbReference type="GO" id="GO:0006450">
    <property type="term" value="P:regulation of translational fidelity"/>
    <property type="evidence" value="ECO:0007669"/>
    <property type="project" value="InterPro"/>
</dbReference>
<reference evidence="6 7" key="1">
    <citation type="submission" date="2018-06" db="EMBL/GenBank/DDBJ databases">
        <authorList>
            <consortium name="Pathogen Informatics"/>
            <person name="Doyle S."/>
        </authorList>
    </citation>
    <scope>NUCLEOTIDE SEQUENCE [LARGE SCALE GENOMIC DNA]</scope>
    <source>
        <strain evidence="6 7">NCTC11088</strain>
    </source>
</reference>
<accession>A0A379DDG4</accession>
<dbReference type="InterPro" id="IPR003837">
    <property type="entry name" value="GatC"/>
</dbReference>
<dbReference type="Proteomes" id="UP000254777">
    <property type="component" value="Unassembled WGS sequence"/>
</dbReference>
<protein>
    <submittedName>
        <fullName evidence="6">Glutamyl-tRNA(Gln) amidotransferase subunit C</fullName>
        <ecNumber evidence="6">6.3.5.-</ecNumber>
    </submittedName>
</protein>
<comment type="subunit">
    <text evidence="2">Heterotrimer of A, B and C subunits.</text>
</comment>
<evidence type="ECO:0000256" key="5">
    <source>
        <dbReference type="ARBA" id="ARBA00047913"/>
    </source>
</evidence>
<organism evidence="6 7">
    <name type="scientific">Peptoniphilus indolicus</name>
    <dbReference type="NCBI Taxonomy" id="33030"/>
    <lineage>
        <taxon>Bacteria</taxon>
        <taxon>Bacillati</taxon>
        <taxon>Bacillota</taxon>
        <taxon>Tissierellia</taxon>
        <taxon>Tissierellales</taxon>
        <taxon>Peptoniphilaceae</taxon>
        <taxon>Peptoniphilus</taxon>
    </lineage>
</organism>
<comment type="function">
    <text evidence="3">Allows the formation of correctly charged Asn-tRNA(Asn) or Gln-tRNA(Gln) through the transamidation of misacylated Asp-tRNA(Asn) or Glu-tRNA(Gln) in organisms which lack either or both of asparaginyl-tRNA or glutaminyl-tRNA synthetases. The reaction takes place in the presence of glutamine and ATP through an activated phospho-Asp-tRNA(Asn) or phospho-Glu-tRNA(Gln).</text>
</comment>
<keyword evidence="6" id="KW-0808">Transferase</keyword>
<comment type="catalytic activity">
    <reaction evidence="5">
        <text>L-glutamyl-tRNA(Gln) + L-glutamine + ATP + H2O = L-glutaminyl-tRNA(Gln) + L-glutamate + ADP + phosphate + H(+)</text>
        <dbReference type="Rhea" id="RHEA:17521"/>
        <dbReference type="Rhea" id="RHEA-COMP:9681"/>
        <dbReference type="Rhea" id="RHEA-COMP:9684"/>
        <dbReference type="ChEBI" id="CHEBI:15377"/>
        <dbReference type="ChEBI" id="CHEBI:15378"/>
        <dbReference type="ChEBI" id="CHEBI:29985"/>
        <dbReference type="ChEBI" id="CHEBI:30616"/>
        <dbReference type="ChEBI" id="CHEBI:43474"/>
        <dbReference type="ChEBI" id="CHEBI:58359"/>
        <dbReference type="ChEBI" id="CHEBI:78520"/>
        <dbReference type="ChEBI" id="CHEBI:78521"/>
        <dbReference type="ChEBI" id="CHEBI:456216"/>
    </reaction>
</comment>
<dbReference type="AlphaFoldDB" id="A0A379DDG4"/>
<evidence type="ECO:0000313" key="7">
    <source>
        <dbReference type="Proteomes" id="UP000254777"/>
    </source>
</evidence>
<dbReference type="SUPFAM" id="SSF141000">
    <property type="entry name" value="Glu-tRNAGln amidotransferase C subunit"/>
    <property type="match status" value="1"/>
</dbReference>